<name>A0A6M3L3U9_9ZZZZ</name>
<organism evidence="1">
    <name type="scientific">viral metagenome</name>
    <dbReference type="NCBI Taxonomy" id="1070528"/>
    <lineage>
        <taxon>unclassified sequences</taxon>
        <taxon>metagenomes</taxon>
        <taxon>organismal metagenomes</taxon>
    </lineage>
</organism>
<protein>
    <submittedName>
        <fullName evidence="1">Uncharacterized protein</fullName>
    </submittedName>
</protein>
<reference evidence="1" key="1">
    <citation type="submission" date="2020-03" db="EMBL/GenBank/DDBJ databases">
        <title>The deep terrestrial virosphere.</title>
        <authorList>
            <person name="Holmfeldt K."/>
            <person name="Nilsson E."/>
            <person name="Simone D."/>
            <person name="Lopez-Fernandez M."/>
            <person name="Wu X."/>
            <person name="de Brujin I."/>
            <person name="Lundin D."/>
            <person name="Andersson A."/>
            <person name="Bertilsson S."/>
            <person name="Dopson M."/>
        </authorList>
    </citation>
    <scope>NUCLEOTIDE SEQUENCE</scope>
    <source>
        <strain evidence="1">MM415B02558</strain>
    </source>
</reference>
<dbReference type="EMBL" id="MT142843">
    <property type="protein sequence ID" value="QJA89397.1"/>
    <property type="molecule type" value="Genomic_DNA"/>
</dbReference>
<proteinExistence type="predicted"/>
<accession>A0A6M3L3U9</accession>
<dbReference type="AlphaFoldDB" id="A0A6M3L3U9"/>
<sequence length="110" mass="12224">MTKEDIEAYVARIFDLVQAIEAFEDEVLTVIEANDPAAIMVTSEFFLSVRGMLSKYKSTIRAALPVVIQDGEQTQISVPATTRREIAEILAKYKDAKDRESEGGDDDLPN</sequence>
<gene>
    <name evidence="1" type="ORF">MM415B02558_0015</name>
</gene>
<evidence type="ECO:0000313" key="1">
    <source>
        <dbReference type="EMBL" id="QJA89397.1"/>
    </source>
</evidence>